<protein>
    <submittedName>
        <fullName evidence="1">Uncharacterized protein</fullName>
    </submittedName>
</protein>
<reference evidence="1 2" key="1">
    <citation type="submission" date="2016-01" db="EMBL/GenBank/DDBJ databases">
        <title>Mycobacterium immunogenum strain CD11_6 genome sequencing and assembly.</title>
        <authorList>
            <person name="Kaur G."/>
            <person name="Nair G.R."/>
            <person name="Mayilraj S."/>
        </authorList>
    </citation>
    <scope>NUCLEOTIDE SEQUENCE [LARGE SCALE GENOMIC DNA]</scope>
    <source>
        <strain evidence="1 2">CD11-6</strain>
    </source>
</reference>
<sequence length="221" mass="25335">MIEDWHPIDPVVAKLRFDVLTACGVEDPYGHEFYEPEVVADHLGRWFRRAIPDMLMPADGHAIERQGVFLTHYEGGGMYSWDGAVQTAFPDFPYQGHDHRWRDGQMPEVLLRGMHLYSEAFGRLADSMGITSIRLWRRLRADRVAQQIEHRIKPVSSVSWNRAHMFRCDEDDPAYVLMVADVDPRVVVGVTVGRECHPVVTPFRLPHGPGHGDVRWIVETV</sequence>
<dbReference type="Proteomes" id="UP000186919">
    <property type="component" value="Unassembled WGS sequence"/>
</dbReference>
<dbReference type="RefSeq" id="WP_064628891.1">
    <property type="nucleotide sequence ID" value="NZ_LQYE01000007.1"/>
</dbReference>
<name>A0A179VE04_9MYCO</name>
<comment type="caution">
    <text evidence="1">The sequence shown here is derived from an EMBL/GenBank/DDBJ whole genome shotgun (WGS) entry which is preliminary data.</text>
</comment>
<evidence type="ECO:0000313" key="1">
    <source>
        <dbReference type="EMBL" id="OAT69362.1"/>
    </source>
</evidence>
<gene>
    <name evidence="1" type="ORF">AWB85_21610</name>
</gene>
<proteinExistence type="predicted"/>
<accession>A0A179VE04</accession>
<organism evidence="1 2">
    <name type="scientific">Mycobacteroides immunogenum</name>
    <dbReference type="NCBI Taxonomy" id="83262"/>
    <lineage>
        <taxon>Bacteria</taxon>
        <taxon>Bacillati</taxon>
        <taxon>Actinomycetota</taxon>
        <taxon>Actinomycetes</taxon>
        <taxon>Mycobacteriales</taxon>
        <taxon>Mycobacteriaceae</taxon>
        <taxon>Mycobacteroides</taxon>
    </lineage>
</organism>
<evidence type="ECO:0000313" key="2">
    <source>
        <dbReference type="Proteomes" id="UP000186919"/>
    </source>
</evidence>
<dbReference type="EMBL" id="LQYE01000007">
    <property type="protein sequence ID" value="OAT69362.1"/>
    <property type="molecule type" value="Genomic_DNA"/>
</dbReference>
<dbReference type="AlphaFoldDB" id="A0A179VE04"/>